<dbReference type="EMBL" id="ML119138">
    <property type="protein sequence ID" value="RPB11064.1"/>
    <property type="molecule type" value="Genomic_DNA"/>
</dbReference>
<keyword evidence="1" id="KW-0472">Membrane</keyword>
<evidence type="ECO:0000313" key="3">
    <source>
        <dbReference type="Proteomes" id="UP000277580"/>
    </source>
</evidence>
<accession>A0A3N4KKH3</accession>
<keyword evidence="3" id="KW-1185">Reference proteome</keyword>
<proteinExistence type="predicted"/>
<name>A0A3N4KKH3_9PEZI</name>
<evidence type="ECO:0000313" key="2">
    <source>
        <dbReference type="EMBL" id="RPB11064.1"/>
    </source>
</evidence>
<evidence type="ECO:0000256" key="1">
    <source>
        <dbReference type="SAM" id="Phobius"/>
    </source>
</evidence>
<keyword evidence="1" id="KW-1133">Transmembrane helix</keyword>
<gene>
    <name evidence="2" type="ORF">P167DRAFT_537083</name>
</gene>
<sequence length="170" mass="19157">MKERFRPVRGVPTAETDAVAGRLISQQYVLYEYDTHSALLSPAASPPKTSPTASWCSKETSQYPDTAIYISRLNAFMRATRYCPIALETGPVSCSRINKMFYPRKILVIIHLVVSSFGFLFFLSGCVFPFHTLVCTSGVFDHGDTYMMYLHVPTNMPSEKNILHPPPRSR</sequence>
<dbReference type="InParanoid" id="A0A3N4KKH3"/>
<dbReference type="Proteomes" id="UP000277580">
    <property type="component" value="Unassembled WGS sequence"/>
</dbReference>
<feature type="transmembrane region" description="Helical" evidence="1">
    <location>
        <begin position="106"/>
        <end position="130"/>
    </location>
</feature>
<keyword evidence="1" id="KW-0812">Transmembrane</keyword>
<organism evidence="2 3">
    <name type="scientific">Morchella conica CCBAS932</name>
    <dbReference type="NCBI Taxonomy" id="1392247"/>
    <lineage>
        <taxon>Eukaryota</taxon>
        <taxon>Fungi</taxon>
        <taxon>Dikarya</taxon>
        <taxon>Ascomycota</taxon>
        <taxon>Pezizomycotina</taxon>
        <taxon>Pezizomycetes</taxon>
        <taxon>Pezizales</taxon>
        <taxon>Morchellaceae</taxon>
        <taxon>Morchella</taxon>
    </lineage>
</organism>
<dbReference type="AlphaFoldDB" id="A0A3N4KKH3"/>
<reference evidence="2 3" key="1">
    <citation type="journal article" date="2018" name="Nat. Ecol. Evol.">
        <title>Pezizomycetes genomes reveal the molecular basis of ectomycorrhizal truffle lifestyle.</title>
        <authorList>
            <person name="Murat C."/>
            <person name="Payen T."/>
            <person name="Noel B."/>
            <person name="Kuo A."/>
            <person name="Morin E."/>
            <person name="Chen J."/>
            <person name="Kohler A."/>
            <person name="Krizsan K."/>
            <person name="Balestrini R."/>
            <person name="Da Silva C."/>
            <person name="Montanini B."/>
            <person name="Hainaut M."/>
            <person name="Levati E."/>
            <person name="Barry K.W."/>
            <person name="Belfiori B."/>
            <person name="Cichocki N."/>
            <person name="Clum A."/>
            <person name="Dockter R.B."/>
            <person name="Fauchery L."/>
            <person name="Guy J."/>
            <person name="Iotti M."/>
            <person name="Le Tacon F."/>
            <person name="Lindquist E.A."/>
            <person name="Lipzen A."/>
            <person name="Malagnac F."/>
            <person name="Mello A."/>
            <person name="Molinier V."/>
            <person name="Miyauchi S."/>
            <person name="Poulain J."/>
            <person name="Riccioni C."/>
            <person name="Rubini A."/>
            <person name="Sitrit Y."/>
            <person name="Splivallo R."/>
            <person name="Traeger S."/>
            <person name="Wang M."/>
            <person name="Zifcakova L."/>
            <person name="Wipf D."/>
            <person name="Zambonelli A."/>
            <person name="Paolocci F."/>
            <person name="Nowrousian M."/>
            <person name="Ottonello S."/>
            <person name="Baldrian P."/>
            <person name="Spatafora J.W."/>
            <person name="Henrissat B."/>
            <person name="Nagy L.G."/>
            <person name="Aury J.M."/>
            <person name="Wincker P."/>
            <person name="Grigoriev I.V."/>
            <person name="Bonfante P."/>
            <person name="Martin F.M."/>
        </authorList>
    </citation>
    <scope>NUCLEOTIDE SEQUENCE [LARGE SCALE GENOMIC DNA]</scope>
    <source>
        <strain evidence="2 3">CCBAS932</strain>
    </source>
</reference>
<protein>
    <submittedName>
        <fullName evidence="2">Uncharacterized protein</fullName>
    </submittedName>
</protein>